<evidence type="ECO:0000313" key="2">
    <source>
        <dbReference type="EMBL" id="ELP63253.1"/>
    </source>
</evidence>
<comment type="caution">
    <text evidence="2">The sequence shown here is derived from an EMBL/GenBank/DDBJ whole genome shotgun (WGS) entry which is preliminary data.</text>
</comment>
<reference evidence="2 3" key="1">
    <citation type="journal article" date="2011" name="Plasmid">
        <title>Streptomyces turgidiscabies Car8 contains a modular pathogenicity island that shares virulence genes with other actinobacterial plant pathogens.</title>
        <authorList>
            <person name="Huguet-Tapia J.C."/>
            <person name="Badger J.H."/>
            <person name="Loria R."/>
            <person name="Pettis G.S."/>
        </authorList>
    </citation>
    <scope>NUCLEOTIDE SEQUENCE [LARGE SCALE GENOMIC DNA]</scope>
    <source>
        <strain evidence="2 3">Car8</strain>
    </source>
</reference>
<keyword evidence="3" id="KW-1185">Reference proteome</keyword>
<name>L7EV14_STRT8</name>
<feature type="non-terminal residue" evidence="2">
    <location>
        <position position="40"/>
    </location>
</feature>
<sequence>MRLAEEGAVPALAEGGGTPRRGAPGDGGSNSGLTVIRTSM</sequence>
<dbReference type="EMBL" id="AEJB01000531">
    <property type="protein sequence ID" value="ELP63253.1"/>
    <property type="molecule type" value="Genomic_DNA"/>
</dbReference>
<feature type="region of interest" description="Disordered" evidence="1">
    <location>
        <begin position="1"/>
        <end position="40"/>
    </location>
</feature>
<organism evidence="2 3">
    <name type="scientific">Streptomyces turgidiscabies (strain Car8)</name>
    <dbReference type="NCBI Taxonomy" id="698760"/>
    <lineage>
        <taxon>Bacteria</taxon>
        <taxon>Bacillati</taxon>
        <taxon>Actinomycetota</taxon>
        <taxon>Actinomycetes</taxon>
        <taxon>Kitasatosporales</taxon>
        <taxon>Streptomycetaceae</taxon>
        <taxon>Streptomyces</taxon>
    </lineage>
</organism>
<evidence type="ECO:0000256" key="1">
    <source>
        <dbReference type="SAM" id="MobiDB-lite"/>
    </source>
</evidence>
<gene>
    <name evidence="2" type="ORF">STRTUCAR8_03781</name>
</gene>
<dbReference type="AlphaFoldDB" id="L7EV14"/>
<feature type="compositionally biased region" description="Gly residues" evidence="1">
    <location>
        <begin position="14"/>
        <end position="30"/>
    </location>
</feature>
<dbReference type="Proteomes" id="UP000010931">
    <property type="component" value="Unassembled WGS sequence"/>
</dbReference>
<proteinExistence type="predicted"/>
<feature type="compositionally biased region" description="Polar residues" evidence="1">
    <location>
        <begin position="31"/>
        <end position="40"/>
    </location>
</feature>
<evidence type="ECO:0000313" key="3">
    <source>
        <dbReference type="Proteomes" id="UP000010931"/>
    </source>
</evidence>
<accession>L7EV14</accession>
<protein>
    <submittedName>
        <fullName evidence="2">Uncharacterized protein</fullName>
    </submittedName>
</protein>